<protein>
    <recommendedName>
        <fullName evidence="4">DUF3431 domain containing protein</fullName>
    </recommendedName>
</protein>
<dbReference type="OrthoDB" id="426718at2759"/>
<dbReference type="VEuPathDB" id="FungiDB:PV10_00325"/>
<feature type="transmembrane region" description="Helical" evidence="1">
    <location>
        <begin position="21"/>
        <end position="38"/>
    </location>
</feature>
<evidence type="ECO:0000313" key="3">
    <source>
        <dbReference type="Proteomes" id="UP000288859"/>
    </source>
</evidence>
<dbReference type="Pfam" id="PF11913">
    <property type="entry name" value="DUF3431"/>
    <property type="match status" value="1"/>
</dbReference>
<gene>
    <name evidence="2" type="ORF">B0A52_00846</name>
</gene>
<dbReference type="InterPro" id="IPR021838">
    <property type="entry name" value="DUF3431"/>
</dbReference>
<proteinExistence type="predicted"/>
<dbReference type="PANTHER" id="PTHR37490:SF3">
    <property type="entry name" value="DUF3431 DOMAIN CONTAINING PROTEIN"/>
    <property type="match status" value="1"/>
</dbReference>
<keyword evidence="1" id="KW-1133">Transmembrane helix</keyword>
<evidence type="ECO:0008006" key="4">
    <source>
        <dbReference type="Google" id="ProtNLM"/>
    </source>
</evidence>
<sequence length="353" mass="39943">MTLTSFLQKIPQLGSRQYARIGAAMVMVFIFLSSFFYFDLPLPARVGSVKDQTAKDSSSSSGPSVEFVVASLKGDDSSWLQEYISKWKTNLYVVNDQSAPLTVPQNKGREAMVYLTHIINYYDNLPDILVFIHSLRYQWHNDDPLYDGVPLMQSLRTQHIIEQGYANLRCVWTLGCPDEIHPLQENHRPSNDQAGHTQEAYAKAFNQLFPGQDVPETVGVGCCAQFAASRATIHTRPKSDYEHYREWLLSTTLEDSISGRVMEYSWHQILGKPPVHCPDASWCYCQTYGLCNLTCTENRCGDRWHFPPSASMPKGWPEYGWQGELRSKEQLEEMRLESMPHTGGTDTVGVAAG</sequence>
<evidence type="ECO:0000313" key="2">
    <source>
        <dbReference type="EMBL" id="RVX75493.1"/>
    </source>
</evidence>
<dbReference type="Proteomes" id="UP000288859">
    <property type="component" value="Unassembled WGS sequence"/>
</dbReference>
<organism evidence="2 3">
    <name type="scientific">Exophiala mesophila</name>
    <name type="common">Black yeast-like fungus</name>
    <dbReference type="NCBI Taxonomy" id="212818"/>
    <lineage>
        <taxon>Eukaryota</taxon>
        <taxon>Fungi</taxon>
        <taxon>Dikarya</taxon>
        <taxon>Ascomycota</taxon>
        <taxon>Pezizomycotina</taxon>
        <taxon>Eurotiomycetes</taxon>
        <taxon>Chaetothyriomycetidae</taxon>
        <taxon>Chaetothyriales</taxon>
        <taxon>Herpotrichiellaceae</taxon>
        <taxon>Exophiala</taxon>
    </lineage>
</organism>
<dbReference type="EMBL" id="NAJM01000002">
    <property type="protein sequence ID" value="RVX75493.1"/>
    <property type="molecule type" value="Genomic_DNA"/>
</dbReference>
<reference evidence="2 3" key="1">
    <citation type="submission" date="2017-03" db="EMBL/GenBank/DDBJ databases">
        <title>Genomes of endolithic fungi from Antarctica.</title>
        <authorList>
            <person name="Coleine C."/>
            <person name="Masonjones S."/>
            <person name="Stajich J.E."/>
        </authorList>
    </citation>
    <scope>NUCLEOTIDE SEQUENCE [LARGE SCALE GENOMIC DNA]</scope>
    <source>
        <strain evidence="2 3">CCFEE 6314</strain>
    </source>
</reference>
<keyword evidence="1" id="KW-0472">Membrane</keyword>
<accession>A0A438NID5</accession>
<evidence type="ECO:0000256" key="1">
    <source>
        <dbReference type="SAM" id="Phobius"/>
    </source>
</evidence>
<dbReference type="PANTHER" id="PTHR37490">
    <property type="entry name" value="EXPRESSED PROTEIN"/>
    <property type="match status" value="1"/>
</dbReference>
<keyword evidence="1" id="KW-0812">Transmembrane</keyword>
<comment type="caution">
    <text evidence="2">The sequence shown here is derived from an EMBL/GenBank/DDBJ whole genome shotgun (WGS) entry which is preliminary data.</text>
</comment>
<dbReference type="AlphaFoldDB" id="A0A438NID5"/>
<name>A0A438NID5_EXOME</name>